<dbReference type="Proteomes" id="UP001589647">
    <property type="component" value="Unassembled WGS sequence"/>
</dbReference>
<reference evidence="1 2" key="1">
    <citation type="submission" date="2024-09" db="EMBL/GenBank/DDBJ databases">
        <authorList>
            <person name="Sun Q."/>
            <person name="Mori K."/>
        </authorList>
    </citation>
    <scope>NUCLEOTIDE SEQUENCE [LARGE SCALE GENOMIC DNA]</scope>
    <source>
        <strain evidence="1 2">CCM 3426</strain>
    </source>
</reference>
<dbReference type="EMBL" id="JBHMEI010000001">
    <property type="protein sequence ID" value="MFB9199873.1"/>
    <property type="molecule type" value="Genomic_DNA"/>
</dbReference>
<accession>A0ABV5I5R3</accession>
<gene>
    <name evidence="1" type="ORF">ACFFV7_01605</name>
</gene>
<evidence type="ECO:0008006" key="3">
    <source>
        <dbReference type="Google" id="ProtNLM"/>
    </source>
</evidence>
<comment type="caution">
    <text evidence="1">The sequence shown here is derived from an EMBL/GenBank/DDBJ whole genome shotgun (WGS) entry which is preliminary data.</text>
</comment>
<name>A0ABV5I5R3_9ACTN</name>
<organism evidence="1 2">
    <name type="scientific">Nonomuraea spiralis</name>
    <dbReference type="NCBI Taxonomy" id="46182"/>
    <lineage>
        <taxon>Bacteria</taxon>
        <taxon>Bacillati</taxon>
        <taxon>Actinomycetota</taxon>
        <taxon>Actinomycetes</taxon>
        <taxon>Streptosporangiales</taxon>
        <taxon>Streptosporangiaceae</taxon>
        <taxon>Nonomuraea</taxon>
    </lineage>
</organism>
<protein>
    <recommendedName>
        <fullName evidence="3">HEAT repeat domain-containing protein</fullName>
    </recommendedName>
</protein>
<evidence type="ECO:0000313" key="2">
    <source>
        <dbReference type="Proteomes" id="UP001589647"/>
    </source>
</evidence>
<sequence>MRSYDDDTLPLQPPIRLPAAATLAAAVRAAPLSGELKAALDPEHDRGAEDDTRVLEAWAEVCRTRLAADEGLLLELIRMFLSREPVAGRVPQTLTDLGLVRQAEPYTLSWLGLWVARLIIAETAGQEIPVMGSLADAGAAALLHGLRSYPEAERAEELAGWLAGRDAGQGAAEIATALAGVSPLSRAVGVELLATGLGDEGRRALNGLLEEPRLGAVVAARTGREERRTAPDEIAWVLVDMAAALLEFGGEAGEVIESIAMGMDAEEQAGTIAILAFGDHPWTGRVLRVLIDHHPDEQVSAAARKALRRLHGLADTRG</sequence>
<evidence type="ECO:0000313" key="1">
    <source>
        <dbReference type="EMBL" id="MFB9199873.1"/>
    </source>
</evidence>
<dbReference type="RefSeq" id="WP_189645530.1">
    <property type="nucleotide sequence ID" value="NZ_BMRC01000001.1"/>
</dbReference>
<keyword evidence="2" id="KW-1185">Reference proteome</keyword>
<proteinExistence type="predicted"/>